<evidence type="ECO:0000313" key="3">
    <source>
        <dbReference type="Proteomes" id="UP000321721"/>
    </source>
</evidence>
<dbReference type="EMBL" id="VOOS01000001">
    <property type="protein sequence ID" value="TXB66712.1"/>
    <property type="molecule type" value="Genomic_DNA"/>
</dbReference>
<dbReference type="Pfam" id="PF14539">
    <property type="entry name" value="DUF4442"/>
    <property type="match status" value="1"/>
</dbReference>
<name>A0A5C6RZB2_9FLAO</name>
<dbReference type="RefSeq" id="WP_147097590.1">
    <property type="nucleotide sequence ID" value="NZ_VOOS01000001.1"/>
</dbReference>
<organism evidence="2 3">
    <name type="scientific">Vicingus serpentipes</name>
    <dbReference type="NCBI Taxonomy" id="1926625"/>
    <lineage>
        <taxon>Bacteria</taxon>
        <taxon>Pseudomonadati</taxon>
        <taxon>Bacteroidota</taxon>
        <taxon>Flavobacteriia</taxon>
        <taxon>Flavobacteriales</taxon>
        <taxon>Vicingaceae</taxon>
        <taxon>Vicingus</taxon>
    </lineage>
</organism>
<proteinExistence type="predicted"/>
<protein>
    <submittedName>
        <fullName evidence="2">DUF4442 domain-containing protein</fullName>
    </submittedName>
</protein>
<dbReference type="OrthoDB" id="9153186at2"/>
<dbReference type="InterPro" id="IPR027961">
    <property type="entry name" value="DUF4442"/>
</dbReference>
<accession>A0A5C6RZB2</accession>
<keyword evidence="1" id="KW-0812">Transmembrane</keyword>
<reference evidence="2 3" key="1">
    <citation type="submission" date="2019-08" db="EMBL/GenBank/DDBJ databases">
        <title>Genome of Vicingus serpentipes NCIMB 15042.</title>
        <authorList>
            <person name="Bowman J.P."/>
        </authorList>
    </citation>
    <scope>NUCLEOTIDE SEQUENCE [LARGE SCALE GENOMIC DNA]</scope>
    <source>
        <strain evidence="2 3">NCIMB 15042</strain>
    </source>
</reference>
<dbReference type="SUPFAM" id="SSF54637">
    <property type="entry name" value="Thioesterase/thiol ester dehydrase-isomerase"/>
    <property type="match status" value="1"/>
</dbReference>
<evidence type="ECO:0000256" key="1">
    <source>
        <dbReference type="SAM" id="Phobius"/>
    </source>
</evidence>
<dbReference type="AlphaFoldDB" id="A0A5C6RZB2"/>
<keyword evidence="3" id="KW-1185">Reference proteome</keyword>
<feature type="transmembrane region" description="Helical" evidence="1">
    <location>
        <begin position="57"/>
        <end position="78"/>
    </location>
</feature>
<keyword evidence="1" id="KW-1133">Transmembrane helix</keyword>
<comment type="caution">
    <text evidence="2">The sequence shown here is derived from an EMBL/GenBank/DDBJ whole genome shotgun (WGS) entry which is preliminary data.</text>
</comment>
<gene>
    <name evidence="2" type="ORF">FRY74_00585</name>
</gene>
<keyword evidence="1" id="KW-0472">Membrane</keyword>
<dbReference type="InterPro" id="IPR029069">
    <property type="entry name" value="HotDog_dom_sf"/>
</dbReference>
<dbReference type="Gene3D" id="3.10.129.10">
    <property type="entry name" value="Hotdog Thioesterase"/>
    <property type="match status" value="1"/>
</dbReference>
<evidence type="ECO:0000313" key="2">
    <source>
        <dbReference type="EMBL" id="TXB66712.1"/>
    </source>
</evidence>
<sequence>MDNTALIKKIKWQLYLLGKFKIPMIGYTGLKLVEITETTTKVKIRLKRRTKNHLNSMYFGSLAIGADVAGGLHAFYFANKYGKTVSFAFKGMECEFLKRAESDCIFVSEDGKKVEDAIKKSIETEERINETTNVNVLNIENEVVAKFKLIVSVKCK</sequence>
<dbReference type="Proteomes" id="UP000321721">
    <property type="component" value="Unassembled WGS sequence"/>
</dbReference>